<evidence type="ECO:0000313" key="2">
    <source>
        <dbReference type="Proteomes" id="UP000318380"/>
    </source>
</evidence>
<protein>
    <submittedName>
        <fullName evidence="1">Uncharacterized protein</fullName>
    </submittedName>
</protein>
<dbReference type="OrthoDB" id="3822678at2"/>
<dbReference type="EMBL" id="VIVK01000001">
    <property type="protein sequence ID" value="TWD84783.1"/>
    <property type="molecule type" value="Genomic_DNA"/>
</dbReference>
<reference evidence="1 2" key="1">
    <citation type="submission" date="2019-06" db="EMBL/GenBank/DDBJ databases">
        <title>Sequencing the genomes of 1000 actinobacteria strains.</title>
        <authorList>
            <person name="Klenk H.-P."/>
        </authorList>
    </citation>
    <scope>NUCLEOTIDE SEQUENCE [LARGE SCALE GENOMIC DNA]</scope>
    <source>
        <strain evidence="1 2">DSM 24683</strain>
    </source>
</reference>
<dbReference type="Proteomes" id="UP000318380">
    <property type="component" value="Unassembled WGS sequence"/>
</dbReference>
<evidence type="ECO:0000313" key="1">
    <source>
        <dbReference type="EMBL" id="TWD84783.1"/>
    </source>
</evidence>
<keyword evidence="2" id="KW-1185">Reference proteome</keyword>
<name>A0A561C0T6_9ACTN</name>
<dbReference type="RefSeq" id="WP_145812427.1">
    <property type="nucleotide sequence ID" value="NZ_VIVK01000001.1"/>
</dbReference>
<organism evidence="1 2">
    <name type="scientific">Kribbella amoyensis</name>
    <dbReference type="NCBI Taxonomy" id="996641"/>
    <lineage>
        <taxon>Bacteria</taxon>
        <taxon>Bacillati</taxon>
        <taxon>Actinomycetota</taxon>
        <taxon>Actinomycetes</taxon>
        <taxon>Propionibacteriales</taxon>
        <taxon>Kribbellaceae</taxon>
        <taxon>Kribbella</taxon>
    </lineage>
</organism>
<accession>A0A561C0T6</accession>
<gene>
    <name evidence="1" type="ORF">FB561_5979</name>
</gene>
<proteinExistence type="predicted"/>
<sequence>MTFTRLPKDWRRQPLSDPVLAADVIDLYCTVGDRRRGSLMVVICDEEERFRGAIAVDLSELSPDLDPRGMTEALKPVVDPLSVYPEGALILALARVGPMGITASDAAWLEASVQVCRVLGIRLLGFYVASRSTVERVDLPAAEAPAAA</sequence>
<dbReference type="AlphaFoldDB" id="A0A561C0T6"/>
<comment type="caution">
    <text evidence="1">The sequence shown here is derived from an EMBL/GenBank/DDBJ whole genome shotgun (WGS) entry which is preliminary data.</text>
</comment>